<comment type="caution">
    <text evidence="6">The sequence shown here is derived from an EMBL/GenBank/DDBJ whole genome shotgun (WGS) entry which is preliminary data.</text>
</comment>
<dbReference type="Pfam" id="PF13424">
    <property type="entry name" value="TPR_12"/>
    <property type="match status" value="1"/>
</dbReference>
<dbReference type="PANTHER" id="PTHR10271:SF35">
    <property type="entry name" value="INTERFERON INDUCED PROTEIN WITH TETRATRICOPEPTIDE REPEATS 5"/>
    <property type="match status" value="1"/>
</dbReference>
<feature type="region of interest" description="Disordered" evidence="5">
    <location>
        <begin position="211"/>
        <end position="257"/>
    </location>
</feature>
<reference evidence="6" key="1">
    <citation type="submission" date="2023-07" db="EMBL/GenBank/DDBJ databases">
        <authorList>
            <person name="Stuckert A."/>
        </authorList>
    </citation>
    <scope>NUCLEOTIDE SEQUENCE</scope>
</reference>
<evidence type="ECO:0000256" key="2">
    <source>
        <dbReference type="ARBA" id="ARBA00022803"/>
    </source>
</evidence>
<accession>A0ABN9LZ70</accession>
<dbReference type="SUPFAM" id="SSF48452">
    <property type="entry name" value="TPR-like"/>
    <property type="match status" value="3"/>
</dbReference>
<dbReference type="InterPro" id="IPR019734">
    <property type="entry name" value="TPR_rpt"/>
</dbReference>
<evidence type="ECO:0000256" key="4">
    <source>
        <dbReference type="PROSITE-ProRule" id="PRU00339"/>
    </source>
</evidence>
<proteinExistence type="inferred from homology"/>
<dbReference type="EMBL" id="CAUEEQ010034824">
    <property type="protein sequence ID" value="CAJ0952366.1"/>
    <property type="molecule type" value="Genomic_DNA"/>
</dbReference>
<evidence type="ECO:0000256" key="1">
    <source>
        <dbReference type="ARBA" id="ARBA00022737"/>
    </source>
</evidence>
<evidence type="ECO:0000313" key="7">
    <source>
        <dbReference type="Proteomes" id="UP001176940"/>
    </source>
</evidence>
<organism evidence="6 7">
    <name type="scientific">Ranitomeya imitator</name>
    <name type="common">mimic poison frog</name>
    <dbReference type="NCBI Taxonomy" id="111125"/>
    <lineage>
        <taxon>Eukaryota</taxon>
        <taxon>Metazoa</taxon>
        <taxon>Chordata</taxon>
        <taxon>Craniata</taxon>
        <taxon>Vertebrata</taxon>
        <taxon>Euteleostomi</taxon>
        <taxon>Amphibia</taxon>
        <taxon>Batrachia</taxon>
        <taxon>Anura</taxon>
        <taxon>Neobatrachia</taxon>
        <taxon>Hyloidea</taxon>
        <taxon>Dendrobatidae</taxon>
        <taxon>Dendrobatinae</taxon>
        <taxon>Ranitomeya</taxon>
    </lineage>
</organism>
<dbReference type="Pfam" id="PF13181">
    <property type="entry name" value="TPR_8"/>
    <property type="match status" value="3"/>
</dbReference>
<keyword evidence="1" id="KW-0677">Repeat</keyword>
<dbReference type="PANTHER" id="PTHR10271">
    <property type="entry name" value="INTERFERON-INDUCED PROTEIN WITH TETRATRICOPEPTIDE REPEATS"/>
    <property type="match status" value="1"/>
</dbReference>
<dbReference type="SMART" id="SM00028">
    <property type="entry name" value="TPR"/>
    <property type="match status" value="7"/>
</dbReference>
<feature type="repeat" description="TPR" evidence="4">
    <location>
        <begin position="692"/>
        <end position="725"/>
    </location>
</feature>
<feature type="compositionally biased region" description="Basic and acidic residues" evidence="5">
    <location>
        <begin position="235"/>
        <end position="247"/>
    </location>
</feature>
<sequence>MQHCRVSDATQGRMTHALPCVGDAASHDANVNVALYTPAQGKIALRRRVLRRTKNKLQSNIAASMQPAGCLDSIDNCCRYPGLRLSTTVNQRRCSDTDNDPDRCSVAVWSLESCHTDRSPATNDAASGSLAKASSSGRIASCMRSRGAADYSNEYAAPPLWEAEPHSHDFNRRHQWGGTALNVALSPARNTDSTRTMSVCVSDVTNADTDRGRNDVTSWRPLSGNERALSAAEEAGGREESAGEIRTKNTGNPRKIRSVSSKEALKLRLLQLKCHFTWKLLLQDTDPNELEDRLYDQLTFLVTKNKYMVYNFLAYVIHLRKDYTNAIDSLKKAEETINENNLDGADQKYLVTYGNYAWVYYYMKQYEDSQKYVDKVEQIYKELKSPQDIAEIYGEKGWSLVKFCGQYYEEAKQCFQKALELDPEDPEWITGYATVVYRLEGFNGRKCAASECKSLELLKNAVEKNPNDPVVKALLALKLQDLKRTGEGKRYIAEALDQAPNLPYLLRYVAKFYRRGRMIDEALRVLKTAVGLTPTSGFLHHQIGLCYKRKYLDIKNSLGNWNNYSRQLHSTELDDLIHKAIFHFEKTIELKKTYVYAYVDLANIYSEAKEYQKAEESFQTVLSFPNLIEEEKQQINYNYGRFKEYCLRSESEAIDCYKKSLQIPVLKQEREWSEKSLRRISSKKIKNDMKDPEGYALLGFVHKANEEIIDAIDCYEKALRYDPYNEEYVSELYELKLKI</sequence>
<keyword evidence="2 4" id="KW-0802">TPR repeat</keyword>
<keyword evidence="7" id="KW-1185">Reference proteome</keyword>
<evidence type="ECO:0000313" key="6">
    <source>
        <dbReference type="EMBL" id="CAJ0952366.1"/>
    </source>
</evidence>
<evidence type="ECO:0000256" key="5">
    <source>
        <dbReference type="SAM" id="MobiDB-lite"/>
    </source>
</evidence>
<dbReference type="Proteomes" id="UP001176940">
    <property type="component" value="Unassembled WGS sequence"/>
</dbReference>
<dbReference type="PROSITE" id="PS50005">
    <property type="entry name" value="TPR"/>
    <property type="match status" value="1"/>
</dbReference>
<evidence type="ECO:0000256" key="3">
    <source>
        <dbReference type="ARBA" id="ARBA00038336"/>
    </source>
</evidence>
<protein>
    <submittedName>
        <fullName evidence="6">Uncharacterized protein</fullName>
    </submittedName>
</protein>
<comment type="similarity">
    <text evidence="3">Belongs to the IFIT family.</text>
</comment>
<dbReference type="Gene3D" id="1.25.40.10">
    <property type="entry name" value="Tetratricopeptide repeat domain"/>
    <property type="match status" value="3"/>
</dbReference>
<dbReference type="InterPro" id="IPR011990">
    <property type="entry name" value="TPR-like_helical_dom_sf"/>
</dbReference>
<name>A0ABN9LZ70_9NEOB</name>
<gene>
    <name evidence="6" type="ORF">RIMI_LOCUS13844924</name>
</gene>